<reference evidence="1 2" key="1">
    <citation type="submission" date="2020-07" db="EMBL/GenBank/DDBJ databases">
        <title>Sequencing the genomes of 1000 actinobacteria strains.</title>
        <authorList>
            <person name="Klenk H.-P."/>
        </authorList>
    </citation>
    <scope>NUCLEOTIDE SEQUENCE [LARGE SCALE GENOMIC DNA]</scope>
    <source>
        <strain evidence="1 2">CXB654</strain>
    </source>
</reference>
<dbReference type="EMBL" id="JACCCC010000001">
    <property type="protein sequence ID" value="NYE47810.1"/>
    <property type="molecule type" value="Genomic_DNA"/>
</dbReference>
<keyword evidence="2" id="KW-1185">Reference proteome</keyword>
<evidence type="ECO:0000313" key="2">
    <source>
        <dbReference type="Proteomes" id="UP000589036"/>
    </source>
</evidence>
<protein>
    <submittedName>
        <fullName evidence="1">Uncharacterized protein</fullName>
    </submittedName>
</protein>
<accession>A0A852U1E2</accession>
<sequence>MIRAVWNDTVPTEAEYSAVVGETTAFRRLTPWSGTFA</sequence>
<dbReference type="AlphaFoldDB" id="A0A852U1E2"/>
<name>A0A852U1E2_9ACTN</name>
<organism evidence="1 2">
    <name type="scientific">Spinactinospora alkalitolerans</name>
    <dbReference type="NCBI Taxonomy" id="687207"/>
    <lineage>
        <taxon>Bacteria</taxon>
        <taxon>Bacillati</taxon>
        <taxon>Actinomycetota</taxon>
        <taxon>Actinomycetes</taxon>
        <taxon>Streptosporangiales</taxon>
        <taxon>Nocardiopsidaceae</taxon>
        <taxon>Spinactinospora</taxon>
    </lineage>
</organism>
<gene>
    <name evidence="1" type="ORF">HDA32_002930</name>
</gene>
<dbReference type="Proteomes" id="UP000589036">
    <property type="component" value="Unassembled WGS sequence"/>
</dbReference>
<comment type="caution">
    <text evidence="1">The sequence shown here is derived from an EMBL/GenBank/DDBJ whole genome shotgun (WGS) entry which is preliminary data.</text>
</comment>
<evidence type="ECO:0000313" key="1">
    <source>
        <dbReference type="EMBL" id="NYE47810.1"/>
    </source>
</evidence>
<proteinExistence type="predicted"/>